<gene>
    <name evidence="1" type="ORF">A2826_01810</name>
</gene>
<accession>A0A1F5NVB9</accession>
<organism evidence="1 2">
    <name type="scientific">Candidatus Doudnabacteria bacterium RIFCSPHIGHO2_01_FULL_43_23</name>
    <dbReference type="NCBI Taxonomy" id="1817822"/>
    <lineage>
        <taxon>Bacteria</taxon>
        <taxon>Candidatus Doudnaibacteriota</taxon>
    </lineage>
</organism>
<dbReference type="EMBL" id="MFEI01000006">
    <property type="protein sequence ID" value="OGE81626.1"/>
    <property type="molecule type" value="Genomic_DNA"/>
</dbReference>
<comment type="caution">
    <text evidence="1">The sequence shown here is derived from an EMBL/GenBank/DDBJ whole genome shotgun (WGS) entry which is preliminary data.</text>
</comment>
<evidence type="ECO:0000313" key="1">
    <source>
        <dbReference type="EMBL" id="OGE81626.1"/>
    </source>
</evidence>
<dbReference type="AlphaFoldDB" id="A0A1F5NVB9"/>
<protein>
    <submittedName>
        <fullName evidence="1">Uncharacterized protein</fullName>
    </submittedName>
</protein>
<proteinExistence type="predicted"/>
<dbReference type="Proteomes" id="UP000177912">
    <property type="component" value="Unassembled WGS sequence"/>
</dbReference>
<evidence type="ECO:0000313" key="2">
    <source>
        <dbReference type="Proteomes" id="UP000177912"/>
    </source>
</evidence>
<sequence>MYFVRTPGEHGMVTILTDYQELHALLGGAKFSDVAFSVTFRARVFHGLIYFEINAVDLIMV</sequence>
<reference evidence="1 2" key="1">
    <citation type="journal article" date="2016" name="Nat. Commun.">
        <title>Thousands of microbial genomes shed light on interconnected biogeochemical processes in an aquifer system.</title>
        <authorList>
            <person name="Anantharaman K."/>
            <person name="Brown C.T."/>
            <person name="Hug L.A."/>
            <person name="Sharon I."/>
            <person name="Castelle C.J."/>
            <person name="Probst A.J."/>
            <person name="Thomas B.C."/>
            <person name="Singh A."/>
            <person name="Wilkins M.J."/>
            <person name="Karaoz U."/>
            <person name="Brodie E.L."/>
            <person name="Williams K.H."/>
            <person name="Hubbard S.S."/>
            <person name="Banfield J.F."/>
        </authorList>
    </citation>
    <scope>NUCLEOTIDE SEQUENCE [LARGE SCALE GENOMIC DNA]</scope>
</reference>
<dbReference type="STRING" id="1817822.A2826_01810"/>
<name>A0A1F5NVB9_9BACT</name>